<dbReference type="InterPro" id="IPR051191">
    <property type="entry name" value="DCAF12"/>
</dbReference>
<keyword evidence="3" id="KW-1185">Reference proteome</keyword>
<dbReference type="Gene3D" id="3.40.50.300">
    <property type="entry name" value="P-loop containing nucleotide triphosphate hydrolases"/>
    <property type="match status" value="1"/>
</dbReference>
<keyword evidence="1" id="KW-0677">Repeat</keyword>
<evidence type="ECO:0000256" key="1">
    <source>
        <dbReference type="ARBA" id="ARBA00022737"/>
    </source>
</evidence>
<protein>
    <submittedName>
        <fullName evidence="2">ATP-binding protein</fullName>
    </submittedName>
</protein>
<dbReference type="PANTHER" id="PTHR19860:SF40">
    <property type="entry name" value="WD40 REPEAT-CONTAINING PROTEIN"/>
    <property type="match status" value="1"/>
</dbReference>
<dbReference type="RefSeq" id="WP_274357341.1">
    <property type="nucleotide sequence ID" value="NZ_CP118099.1"/>
</dbReference>
<dbReference type="Proteomes" id="UP001213680">
    <property type="component" value="Chromosome"/>
</dbReference>
<dbReference type="GO" id="GO:0005524">
    <property type="term" value="F:ATP binding"/>
    <property type="evidence" value="ECO:0007669"/>
    <property type="project" value="UniProtKB-KW"/>
</dbReference>
<accession>A0ABY7X0W7</accession>
<dbReference type="SUPFAM" id="SSF52540">
    <property type="entry name" value="P-loop containing nucleoside triphosphate hydrolases"/>
    <property type="match status" value="1"/>
</dbReference>
<proteinExistence type="predicted"/>
<organism evidence="2 3">
    <name type="scientific">Exiguobacterium marinum</name>
    <dbReference type="NCBI Taxonomy" id="273528"/>
    <lineage>
        <taxon>Bacteria</taxon>
        <taxon>Bacillati</taxon>
        <taxon>Bacillota</taxon>
        <taxon>Bacilli</taxon>
        <taxon>Bacillales</taxon>
        <taxon>Bacillales Family XII. Incertae Sedis</taxon>
        <taxon>Exiguobacterium</taxon>
    </lineage>
</organism>
<name>A0ABY7X0W7_9BACL</name>
<keyword evidence="2" id="KW-0547">Nucleotide-binding</keyword>
<reference evidence="2 3" key="1">
    <citation type="submission" date="2023-02" db="EMBL/GenBank/DDBJ databases">
        <title>A bacterium isolated from plastisphere.</title>
        <authorList>
            <person name="Sun Y."/>
        </authorList>
    </citation>
    <scope>NUCLEOTIDE SEQUENCE [LARGE SCALE GENOMIC DNA]</scope>
    <source>
        <strain evidence="3">a-1</strain>
    </source>
</reference>
<keyword evidence="2" id="KW-0067">ATP-binding</keyword>
<gene>
    <name evidence="2" type="ORF">PTI97_04410</name>
</gene>
<evidence type="ECO:0000313" key="3">
    <source>
        <dbReference type="Proteomes" id="UP001213680"/>
    </source>
</evidence>
<dbReference type="PANTHER" id="PTHR19860">
    <property type="entry name" value="DDB1- AND CUL4-ASSOCIATED FACTOR 12-RELATED"/>
    <property type="match status" value="1"/>
</dbReference>
<sequence>MSLAHAHKGYEYQDLFTAYHILNVLLANENATFLLDKKETRNDKFDDLTIITEKSVIKRQIKYSEDKKLKKADLSTANYDLALDTLFQSWKEMPKDIKKDITLCLAWEYIEDAELDFLIEIDSADLYQDSGTRVFTINLDSIWPLNNGPIPSWKRLKREVLEKNINRDEFAEFIEALKIEVNLPKSSINLNEPGQLERLVLRNLKLFGVGKFPNNKKDVVDVAMHLMHLIKQFRAKGDSVEISKIVYDLGLIKSHGNIDQEFIIDQNINVLIPEKYTSFKEHIYKNQKSCLTGAPGSGKSWFIQNFKDTLERDKINVIEHYCYTGIDDNYEKERITINIFLANLINDILNIFPHLENRKVSRYGVDFEELQLLLNEIREDVVLIVDGLDHIGRIYNMHRELITGIDTEIVNTISRLNFPDNIKVVLASQPYSDVLALQNKGFEIFNIEPWDIDEVAAFMKKNDLNDVSLHFGYKLSELLLKKSEGNPLYLTYLVNELSVYSSNMVSKDLIEQFPPYNDNLEGYYLYLMSKLDESSTVPQMLAGSPFSLNEEELKEITGIGKYVTSSLKVIRSILSYNSSSGGYMIYHESFRRFTLNLLEKNELSVEKVIYRPLIDWLSQKGVYTNRKSYLNLFVLLFESKRYDQILEYCNKEFIVESIFGGNNIVSINNNLEIIMKAACKVKDYGGVIKCTELNSMMISFQYAFEENSEYYYLALGLVNGFDNLKEVLIYENDIALSLDEGLKVCYLCSQNFIVPEWEKYINLLKKTRKEKPDNLNDRVSDLDYYKYFICGHLDMGTEMSEIISKPSKKGFSDYRRVIIEEYVKRERLQELNEMVLRINPSQYWTESINEYLGNNIVDEKYLETMFEDLKNSDSHSDSTSKAINYYYKNIDWIILNHNEALQQFIKEIKNRNWYFNWLIFIYEVNKILPKIRDNSTLDTELVKSFSWLIKDTDCFKGKPRTCDLYNYESIIYESIANPLKYINSAIAWDGVLSIIDEMSSETMTSIRGIVGGPLPTHKLLNLFLEITNPTNYKYIIEIFDKRTKEEDERRIYTYLADYSLKHTILLAKNQKYSDAKLEFRKGIQYLLAYGSRKDRTLSRLLNSVGSIYSIDGGQGVDRILKLKPLADAVVNHTDGKSTNSYPVEWFEILVNHDRSLAIEDLSLELMDYDNTWVLEDSFDYLLESIDNSIDPIIENILFKTRPGNTKTNFLNSFLNNIQVLISRNETSLATQSMTEFLTRFSSEIRELDTERIESICIELGISHSLIVSKDSNENRHSVRENNSRKEKVRLVGLEKSIDKMSYEELIDYVMKYGIDKDEVKYVIEIFESIEELNDESKLFIYSFIKVAYEKFEDDRSNFIKVLDSVSLEESVMAYVYMSRFLHHKDGWFNKFTETIFFVEAMKLNRSATEQYFFEYLYSEFYVGNYYLSVGDQIINALAVSTHDEDRIIEYWDSLFEIISFRLPGKRECNFEDMFAEFRVWNDTERLLLLLITRFKFGESTRYKWLISGLNKLLVHSSYREQFVKPFLKYLERYKEFTDYSLMILLHYISKWYTHEELVRFEVIDSLSEIYPTDNEAVNYQIRKITEIEKARVIQKYDYWNKGEDLSLYGYTTFLANVDKRLKDLEERNLNISSIVNRFMKLVLVKETKEKLNHLVHDRLYHLNVDNVYFHDILTKEMASEVDKVLNSYAEFPMINQLESELFEIVIGNIEYFNADINSISVRPIDLVLPKDVKEGVVDFEHGMWCRVAYYEKWYDQRKKHTGNFESSIDSVLVTSGVTFGEDGLNSPFLQLSNEYRRFDENPKEHLYCDEVDSDYLVVASDLNSFEDQFINFTMDGYLVLKNELLNALKIRIVDQGDGIVGLDSSDKIVIKFSKWEVCFEDNQENYRIPYLKGAELKIKSHIFDEICEKFDSIPKTWTKKVVIN</sequence>
<evidence type="ECO:0000313" key="2">
    <source>
        <dbReference type="EMBL" id="WDH76764.1"/>
    </source>
</evidence>
<dbReference type="EMBL" id="CP118099">
    <property type="protein sequence ID" value="WDH76764.1"/>
    <property type="molecule type" value="Genomic_DNA"/>
</dbReference>
<dbReference type="InterPro" id="IPR027417">
    <property type="entry name" value="P-loop_NTPase"/>
</dbReference>